<dbReference type="EnsemblMetazoa" id="tetur01g10720.1">
    <property type="protein sequence ID" value="tetur01g10720.1"/>
    <property type="gene ID" value="tetur01g10720"/>
</dbReference>
<dbReference type="HOGENOM" id="CLU_353141_0_0_1"/>
<dbReference type="PRINTS" id="PR01103">
    <property type="entry name" value="ADRENERGICR"/>
</dbReference>
<dbReference type="GO" id="GO:0043410">
    <property type="term" value="P:positive regulation of MAPK cascade"/>
    <property type="evidence" value="ECO:0007669"/>
    <property type="project" value="TreeGrafter"/>
</dbReference>
<name>T1JSJ3_TETUR</name>
<keyword evidence="5 13" id="KW-1133">Transmembrane helix</keyword>
<reference evidence="16" key="1">
    <citation type="submission" date="2011-08" db="EMBL/GenBank/DDBJ databases">
        <authorList>
            <person name="Rombauts S."/>
        </authorList>
    </citation>
    <scope>NUCLEOTIDE SEQUENCE</scope>
    <source>
        <strain evidence="16">London</strain>
    </source>
</reference>
<dbReference type="PRINTS" id="PR00237">
    <property type="entry name" value="GPCRRHODOPSN"/>
</dbReference>
<dbReference type="PROSITE" id="PS50262">
    <property type="entry name" value="G_PROTEIN_RECEP_F1_2"/>
    <property type="match status" value="1"/>
</dbReference>
<dbReference type="OrthoDB" id="5957871at2759"/>
<dbReference type="Proteomes" id="UP000015104">
    <property type="component" value="Unassembled WGS sequence"/>
</dbReference>
<feature type="compositionally biased region" description="Low complexity" evidence="12">
    <location>
        <begin position="671"/>
        <end position="690"/>
    </location>
</feature>
<evidence type="ECO:0000256" key="13">
    <source>
        <dbReference type="SAM" id="Phobius"/>
    </source>
</evidence>
<keyword evidence="6 11" id="KW-0297">G-protein coupled receptor</keyword>
<evidence type="ECO:0000256" key="11">
    <source>
        <dbReference type="RuleBase" id="RU000688"/>
    </source>
</evidence>
<evidence type="ECO:0000256" key="4">
    <source>
        <dbReference type="ARBA" id="ARBA00022692"/>
    </source>
</evidence>
<evidence type="ECO:0000313" key="15">
    <source>
        <dbReference type="EnsemblMetazoa" id="tetur01g10720.1"/>
    </source>
</evidence>
<comment type="similarity">
    <text evidence="2 11">Belongs to the G-protein coupled receptor 1 family.</text>
</comment>
<sequence length="747" mass="82604">MSGQVNIGHPLSSKPSDLTSLLAITASLEKPFSPSFQLISDNDHHEHNLQEISATITTPISAEVHSTTIIPSVISLTTTSNAVQIAVNVSSLFTYEPTNKRAHINSNYNKSSTQIAPIFISSSNDGSPLVSLFETNATQVVTECCNVNNLTSTFSEDDAKPGIGSNLSVFNFHDLTSVEQLINITSAIDQGSLLENWANQSLLITNWTTLFNDTINLSFNSTLPSSLSPKNIITANWTTEPDLRIHHPFLALLLAIICLLVIFGNILIMVAIRRERYLHTVTNLFVASLAVADCLVGAIVMPSSVVHEVMNKWWIFGQDWCDLWHSFDVLASTASILNLCVISLDRYWAITDPISYPARMTTRKAKILIALVWTCSAIISFPAIIWWRAVSAPPRPLRCDFTEDIGYLLFSSIISFYGPLIIMLVVYFRIYRAAINQTKSVKSGTKSIAALDGNENNAVVLRIHRGGGGGGGGNNININNSGIVNCYCDSESHPHHAHHYNQSNTHSHPVNHLKSRLVGEVSFEEPSELINSDDNCLSVKVSSVRHRNMKAFSLSRKLAKLAKEKKAAKTLGIVMGVFILCWLPFFIANLVKGFCGDVCLINPDLVYPLVTWLGWLNSGMNPVIYACWSRDFRRAFKKILCSWYKPKSNRGTKILQRPAGTIQSTRYIVNDNSKNSKNGSNDIDNNDNGNYSPSDVFKAYESRKYETQLPKCPPDSIGMISLTSASNSSFKSQKSEPLNGIFYLSKK</sequence>
<dbReference type="KEGG" id="tut:107368140"/>
<dbReference type="InterPro" id="IPR002233">
    <property type="entry name" value="ADR_fam"/>
</dbReference>
<dbReference type="eggNOG" id="KOG3656">
    <property type="taxonomic scope" value="Eukaryota"/>
</dbReference>
<dbReference type="SMART" id="SM01381">
    <property type="entry name" value="7TM_GPCR_Srsx"/>
    <property type="match status" value="1"/>
</dbReference>
<dbReference type="PANTHER" id="PTHR24248:SF185">
    <property type="entry name" value="DOPAMINE RECEPTOR 2"/>
    <property type="match status" value="1"/>
</dbReference>
<dbReference type="SUPFAM" id="SSF81321">
    <property type="entry name" value="Family A G protein-coupled receptor-like"/>
    <property type="match status" value="1"/>
</dbReference>
<proteinExistence type="inferred from homology"/>
<evidence type="ECO:0000256" key="7">
    <source>
        <dbReference type="ARBA" id="ARBA00023136"/>
    </source>
</evidence>
<evidence type="ECO:0000256" key="8">
    <source>
        <dbReference type="ARBA" id="ARBA00023157"/>
    </source>
</evidence>
<feature type="transmembrane region" description="Helical" evidence="13">
    <location>
        <begin position="284"/>
        <end position="303"/>
    </location>
</feature>
<keyword evidence="9 11" id="KW-0675">Receptor</keyword>
<dbReference type="Pfam" id="PF00001">
    <property type="entry name" value="7tm_1"/>
    <property type="match status" value="1"/>
</dbReference>
<gene>
    <name evidence="15" type="primary">107368140</name>
</gene>
<feature type="transmembrane region" description="Helical" evidence="13">
    <location>
        <begin position="407"/>
        <end position="430"/>
    </location>
</feature>
<feature type="transmembrane region" description="Helical" evidence="13">
    <location>
        <begin position="365"/>
        <end position="387"/>
    </location>
</feature>
<keyword evidence="16" id="KW-1185">Reference proteome</keyword>
<dbReference type="AlphaFoldDB" id="T1JSJ3"/>
<feature type="transmembrane region" description="Helical" evidence="13">
    <location>
        <begin position="323"/>
        <end position="344"/>
    </location>
</feature>
<evidence type="ECO:0000256" key="9">
    <source>
        <dbReference type="ARBA" id="ARBA00023170"/>
    </source>
</evidence>
<dbReference type="PROSITE" id="PS00237">
    <property type="entry name" value="G_PROTEIN_RECEP_F1_1"/>
    <property type="match status" value="1"/>
</dbReference>
<evidence type="ECO:0000256" key="2">
    <source>
        <dbReference type="ARBA" id="ARBA00010663"/>
    </source>
</evidence>
<keyword evidence="3" id="KW-1003">Cell membrane</keyword>
<evidence type="ECO:0000256" key="1">
    <source>
        <dbReference type="ARBA" id="ARBA00004651"/>
    </source>
</evidence>
<keyword evidence="7 13" id="KW-0472">Membrane</keyword>
<feature type="transmembrane region" description="Helical" evidence="13">
    <location>
        <begin position="249"/>
        <end position="272"/>
    </location>
</feature>
<accession>T1JSJ3</accession>
<evidence type="ECO:0000256" key="3">
    <source>
        <dbReference type="ARBA" id="ARBA00022475"/>
    </source>
</evidence>
<keyword evidence="10 11" id="KW-0807">Transducer</keyword>
<comment type="subcellular location">
    <subcellularLocation>
        <location evidence="1">Cell membrane</location>
        <topology evidence="1">Multi-pass membrane protein</topology>
    </subcellularLocation>
</comment>
<dbReference type="InterPro" id="IPR017452">
    <property type="entry name" value="GPCR_Rhodpsn_7TM"/>
</dbReference>
<feature type="transmembrane region" description="Helical" evidence="13">
    <location>
        <begin position="605"/>
        <end position="628"/>
    </location>
</feature>
<evidence type="ECO:0000256" key="12">
    <source>
        <dbReference type="SAM" id="MobiDB-lite"/>
    </source>
</evidence>
<feature type="transmembrane region" description="Helical" evidence="13">
    <location>
        <begin position="567"/>
        <end position="585"/>
    </location>
</feature>
<feature type="domain" description="G-protein coupled receptors family 1 profile" evidence="14">
    <location>
        <begin position="264"/>
        <end position="625"/>
    </location>
</feature>
<evidence type="ECO:0000259" key="14">
    <source>
        <dbReference type="PROSITE" id="PS50262"/>
    </source>
</evidence>
<dbReference type="FunFam" id="1.20.1070.10:FF:000523">
    <property type="entry name" value="5-hydroxytryptamine receptor 2B"/>
    <property type="match status" value="1"/>
</dbReference>
<dbReference type="GO" id="GO:0004935">
    <property type="term" value="F:adrenergic receptor activity"/>
    <property type="evidence" value="ECO:0007669"/>
    <property type="project" value="InterPro"/>
</dbReference>
<dbReference type="GO" id="GO:0071880">
    <property type="term" value="P:adenylate cyclase-activating adrenergic receptor signaling pathway"/>
    <property type="evidence" value="ECO:0007669"/>
    <property type="project" value="TreeGrafter"/>
</dbReference>
<evidence type="ECO:0000313" key="16">
    <source>
        <dbReference type="Proteomes" id="UP000015104"/>
    </source>
</evidence>
<feature type="region of interest" description="Disordered" evidence="12">
    <location>
        <begin position="671"/>
        <end position="692"/>
    </location>
</feature>
<organism evidence="15 16">
    <name type="scientific">Tetranychus urticae</name>
    <name type="common">Two-spotted spider mite</name>
    <dbReference type="NCBI Taxonomy" id="32264"/>
    <lineage>
        <taxon>Eukaryota</taxon>
        <taxon>Metazoa</taxon>
        <taxon>Ecdysozoa</taxon>
        <taxon>Arthropoda</taxon>
        <taxon>Chelicerata</taxon>
        <taxon>Arachnida</taxon>
        <taxon>Acari</taxon>
        <taxon>Acariformes</taxon>
        <taxon>Trombidiformes</taxon>
        <taxon>Prostigmata</taxon>
        <taxon>Eleutherengona</taxon>
        <taxon>Raphignathae</taxon>
        <taxon>Tetranychoidea</taxon>
        <taxon>Tetranychidae</taxon>
        <taxon>Tetranychus</taxon>
    </lineage>
</organism>
<evidence type="ECO:0000256" key="5">
    <source>
        <dbReference type="ARBA" id="ARBA00022989"/>
    </source>
</evidence>
<keyword evidence="4 11" id="KW-0812">Transmembrane</keyword>
<dbReference type="STRING" id="32264.T1JSJ3"/>
<dbReference type="GO" id="GO:0005886">
    <property type="term" value="C:plasma membrane"/>
    <property type="evidence" value="ECO:0007669"/>
    <property type="project" value="UniProtKB-SubCell"/>
</dbReference>
<dbReference type="Gene3D" id="1.20.1070.10">
    <property type="entry name" value="Rhodopsin 7-helix transmembrane proteins"/>
    <property type="match status" value="1"/>
</dbReference>
<protein>
    <recommendedName>
        <fullName evidence="14">G-protein coupled receptors family 1 profile domain-containing protein</fullName>
    </recommendedName>
</protein>
<keyword evidence="8" id="KW-1015">Disulfide bond</keyword>
<evidence type="ECO:0000256" key="6">
    <source>
        <dbReference type="ARBA" id="ARBA00023040"/>
    </source>
</evidence>
<dbReference type="PANTHER" id="PTHR24248">
    <property type="entry name" value="ADRENERGIC RECEPTOR-RELATED G-PROTEIN COUPLED RECEPTOR"/>
    <property type="match status" value="1"/>
</dbReference>
<dbReference type="CDD" id="cd15067">
    <property type="entry name" value="7tmA_Dop1R2-like"/>
    <property type="match status" value="1"/>
</dbReference>
<reference evidence="15" key="2">
    <citation type="submission" date="2015-06" db="UniProtKB">
        <authorList>
            <consortium name="EnsemblMetazoa"/>
        </authorList>
    </citation>
    <scope>IDENTIFICATION</scope>
</reference>
<dbReference type="EMBL" id="CAEY01000461">
    <property type="status" value="NOT_ANNOTATED_CDS"/>
    <property type="molecule type" value="Genomic_DNA"/>
</dbReference>
<dbReference type="InterPro" id="IPR000276">
    <property type="entry name" value="GPCR_Rhodpsn"/>
</dbReference>
<evidence type="ECO:0000256" key="10">
    <source>
        <dbReference type="ARBA" id="ARBA00023224"/>
    </source>
</evidence>